<dbReference type="SFLD" id="SFLDG00358">
    <property type="entry name" value="Main_(cytGST)"/>
    <property type="match status" value="1"/>
</dbReference>
<dbReference type="InterPro" id="IPR034345">
    <property type="entry name" value="Gtt2-like_N"/>
</dbReference>
<dbReference type="Pfam" id="PF13409">
    <property type="entry name" value="GST_N_2"/>
    <property type="match status" value="1"/>
</dbReference>
<evidence type="ECO:0000259" key="2">
    <source>
        <dbReference type="PROSITE" id="PS50405"/>
    </source>
</evidence>
<dbReference type="AlphaFoldDB" id="A0A1M5PNN5"/>
<dbReference type="RefSeq" id="WP_079568542.1">
    <property type="nucleotide sequence ID" value="NZ_LT670818.1"/>
</dbReference>
<dbReference type="PANTHER" id="PTHR44051">
    <property type="entry name" value="GLUTATHIONE S-TRANSFERASE-RELATED"/>
    <property type="match status" value="1"/>
</dbReference>
<keyword evidence="3" id="KW-0808">Transferase</keyword>
<dbReference type="InterPro" id="IPR036282">
    <property type="entry name" value="Glutathione-S-Trfase_C_sf"/>
</dbReference>
<evidence type="ECO:0000313" key="3">
    <source>
        <dbReference type="EMBL" id="SHH03367.1"/>
    </source>
</evidence>
<dbReference type="SUPFAM" id="SSF52833">
    <property type="entry name" value="Thioredoxin-like"/>
    <property type="match status" value="1"/>
</dbReference>
<feature type="domain" description="GST C-terminal" evidence="2">
    <location>
        <begin position="90"/>
        <end position="213"/>
    </location>
</feature>
<reference evidence="3 4" key="1">
    <citation type="submission" date="2016-11" db="EMBL/GenBank/DDBJ databases">
        <authorList>
            <person name="Jaros S."/>
            <person name="Januszkiewicz K."/>
            <person name="Wedrychowicz H."/>
        </authorList>
    </citation>
    <scope>NUCLEOTIDE SEQUENCE [LARGE SCALE GENOMIC DNA]</scope>
    <source>
        <strain evidence="3 4">GAS242</strain>
    </source>
</reference>
<accession>A0A1M5PNN5</accession>
<dbReference type="CDD" id="cd03051">
    <property type="entry name" value="GST_N_GTT2_like"/>
    <property type="match status" value="1"/>
</dbReference>
<evidence type="ECO:0000259" key="1">
    <source>
        <dbReference type="PROSITE" id="PS50404"/>
    </source>
</evidence>
<dbReference type="GO" id="GO:0016740">
    <property type="term" value="F:transferase activity"/>
    <property type="evidence" value="ECO:0007669"/>
    <property type="project" value="UniProtKB-KW"/>
</dbReference>
<dbReference type="Gene3D" id="1.20.1050.10">
    <property type="match status" value="1"/>
</dbReference>
<dbReference type="Gene3D" id="3.40.30.10">
    <property type="entry name" value="Glutaredoxin"/>
    <property type="match status" value="1"/>
</dbReference>
<dbReference type="InterPro" id="IPR040079">
    <property type="entry name" value="Glutathione_S-Trfase"/>
</dbReference>
<dbReference type="Pfam" id="PF13410">
    <property type="entry name" value="GST_C_2"/>
    <property type="match status" value="1"/>
</dbReference>
<feature type="domain" description="GST N-terminal" evidence="1">
    <location>
        <begin position="3"/>
        <end position="85"/>
    </location>
</feature>
<proteinExistence type="predicted"/>
<gene>
    <name evidence="3" type="ORF">SAMN05444169_5369</name>
</gene>
<dbReference type="InterPro" id="IPR036249">
    <property type="entry name" value="Thioredoxin-like_sf"/>
</dbReference>
<dbReference type="Proteomes" id="UP000190675">
    <property type="component" value="Chromosome I"/>
</dbReference>
<evidence type="ECO:0000313" key="4">
    <source>
        <dbReference type="Proteomes" id="UP000190675"/>
    </source>
</evidence>
<dbReference type="PROSITE" id="PS50404">
    <property type="entry name" value="GST_NTER"/>
    <property type="match status" value="1"/>
</dbReference>
<sequence length="213" mass="23442">MSDMLKLYHAINSPNSRRVRIFLAEKGLKPTLISVDLGAGEQHSEAYRAINPRLVVPALVLEDGTTIVEVPAIMRYLDEAFPDTPLLGATSKDKGLVVMWERFAELEGFAAVMEGVRNKMERLKGRAIAGPHGYEQIPGLVDRSVLRVQNFLADLNARLEQVPFVAGERFSAADITALVTIDFAKALDVSIPEGHRALTRWKDVVSSRSSMSA</sequence>
<dbReference type="SFLD" id="SFLDS00019">
    <property type="entry name" value="Glutathione_Transferase_(cytos"/>
    <property type="match status" value="1"/>
</dbReference>
<dbReference type="InterPro" id="IPR004045">
    <property type="entry name" value="Glutathione_S-Trfase_N"/>
</dbReference>
<dbReference type="SUPFAM" id="SSF47616">
    <property type="entry name" value="GST C-terminal domain-like"/>
    <property type="match status" value="1"/>
</dbReference>
<dbReference type="PROSITE" id="PS50405">
    <property type="entry name" value="GST_CTER"/>
    <property type="match status" value="1"/>
</dbReference>
<name>A0A1M5PNN5_9BRAD</name>
<protein>
    <submittedName>
        <fullName evidence="3">Glutathione S-transferase</fullName>
    </submittedName>
</protein>
<dbReference type="OrthoDB" id="9810080at2"/>
<dbReference type="PANTHER" id="PTHR44051:SF8">
    <property type="entry name" value="GLUTATHIONE S-TRANSFERASE GSTA"/>
    <property type="match status" value="1"/>
</dbReference>
<dbReference type="InterPro" id="IPR010987">
    <property type="entry name" value="Glutathione-S-Trfase_C-like"/>
</dbReference>
<dbReference type="EMBL" id="LT670818">
    <property type="protein sequence ID" value="SHH03367.1"/>
    <property type="molecule type" value="Genomic_DNA"/>
</dbReference>
<organism evidence="3 4">
    <name type="scientific">Bradyrhizobium erythrophlei</name>
    <dbReference type="NCBI Taxonomy" id="1437360"/>
    <lineage>
        <taxon>Bacteria</taxon>
        <taxon>Pseudomonadati</taxon>
        <taxon>Pseudomonadota</taxon>
        <taxon>Alphaproteobacteria</taxon>
        <taxon>Hyphomicrobiales</taxon>
        <taxon>Nitrobacteraceae</taxon>
        <taxon>Bradyrhizobium</taxon>
    </lineage>
</organism>